<reference evidence="2" key="1">
    <citation type="submission" date="2018-12" db="EMBL/GenBank/DDBJ databases">
        <title>Tengunoibacter tsumagoiensis gen. nov., sp. nov., Dictyobacter kobayashii sp. nov., D. alpinus sp. nov., and D. joshuensis sp. nov. and description of Dictyobacteraceae fam. nov. within the order Ktedonobacterales isolated from Tengu-no-mugimeshi.</title>
        <authorList>
            <person name="Wang C.M."/>
            <person name="Zheng Y."/>
            <person name="Sakai Y."/>
            <person name="Toyoda A."/>
            <person name="Minakuchi Y."/>
            <person name="Abe K."/>
            <person name="Yokota A."/>
            <person name="Yabe S."/>
        </authorList>
    </citation>
    <scope>NUCLEOTIDE SEQUENCE [LARGE SCALE GENOMIC DNA]</scope>
    <source>
        <strain evidence="2">Uno11</strain>
    </source>
</reference>
<name>A0A402AV41_9CHLR</name>
<gene>
    <name evidence="1" type="ORF">KDK_67880</name>
</gene>
<protein>
    <submittedName>
        <fullName evidence="1">Uncharacterized protein</fullName>
    </submittedName>
</protein>
<accession>A0A402AV41</accession>
<evidence type="ECO:0000313" key="2">
    <source>
        <dbReference type="Proteomes" id="UP000287188"/>
    </source>
</evidence>
<dbReference type="Proteomes" id="UP000287188">
    <property type="component" value="Unassembled WGS sequence"/>
</dbReference>
<dbReference type="AlphaFoldDB" id="A0A402AV41"/>
<keyword evidence="2" id="KW-1185">Reference proteome</keyword>
<proteinExistence type="predicted"/>
<evidence type="ECO:0000313" key="1">
    <source>
        <dbReference type="EMBL" id="GCE22988.1"/>
    </source>
</evidence>
<organism evidence="1 2">
    <name type="scientific">Dictyobacter kobayashii</name>
    <dbReference type="NCBI Taxonomy" id="2014872"/>
    <lineage>
        <taxon>Bacteria</taxon>
        <taxon>Bacillati</taxon>
        <taxon>Chloroflexota</taxon>
        <taxon>Ktedonobacteria</taxon>
        <taxon>Ktedonobacterales</taxon>
        <taxon>Dictyobacteraceae</taxon>
        <taxon>Dictyobacter</taxon>
    </lineage>
</organism>
<dbReference type="RefSeq" id="WP_126556499.1">
    <property type="nucleotide sequence ID" value="NZ_BIFS01000002.1"/>
</dbReference>
<dbReference type="EMBL" id="BIFS01000002">
    <property type="protein sequence ID" value="GCE22988.1"/>
    <property type="molecule type" value="Genomic_DNA"/>
</dbReference>
<sequence>MQQSTIHQPFIDTPIFTEKYPACERESKRAYSGYNTPAQSALVSTTMIITTQQKQFDGLFYWTSSQFSKRRLK</sequence>
<comment type="caution">
    <text evidence="1">The sequence shown here is derived from an EMBL/GenBank/DDBJ whole genome shotgun (WGS) entry which is preliminary data.</text>
</comment>